<reference evidence="3 4" key="1">
    <citation type="submission" date="2018-06" db="EMBL/GenBank/DDBJ databases">
        <title>Comparative genomics reveals the genomic features of Rhizophagus irregularis, R. cerebriforme, R. diaphanum and Gigaspora rosea, and their symbiotic lifestyle signature.</title>
        <authorList>
            <person name="Morin E."/>
            <person name="San Clemente H."/>
            <person name="Chen E.C.H."/>
            <person name="De La Providencia I."/>
            <person name="Hainaut M."/>
            <person name="Kuo A."/>
            <person name="Kohler A."/>
            <person name="Murat C."/>
            <person name="Tang N."/>
            <person name="Roy S."/>
            <person name="Loubradou J."/>
            <person name="Henrissat B."/>
            <person name="Grigoriev I.V."/>
            <person name="Corradi N."/>
            <person name="Roux C."/>
            <person name="Martin F.M."/>
        </authorList>
    </citation>
    <scope>NUCLEOTIDE SEQUENCE [LARGE SCALE GENOMIC DNA]</scope>
    <source>
        <strain evidence="3 4">DAOM 194757</strain>
    </source>
</reference>
<sequence>MIYRIVINNYLKANNIKYSNSTISKLASKLWKNESEEIKNEYKQLAKTMKGHDRNIEIETVNTTSPRTINDYPSVNTEPRPHVQFLTQTLKINSLTIINDNFIIICLH</sequence>
<keyword evidence="1" id="KW-0175">Coiled coil</keyword>
<gene>
    <name evidence="3" type="ORF">C2G38_2083612</name>
</gene>
<dbReference type="InterPro" id="IPR036910">
    <property type="entry name" value="HMG_box_dom_sf"/>
</dbReference>
<organism evidence="3 4">
    <name type="scientific">Gigaspora rosea</name>
    <dbReference type="NCBI Taxonomy" id="44941"/>
    <lineage>
        <taxon>Eukaryota</taxon>
        <taxon>Fungi</taxon>
        <taxon>Fungi incertae sedis</taxon>
        <taxon>Mucoromycota</taxon>
        <taxon>Glomeromycotina</taxon>
        <taxon>Glomeromycetes</taxon>
        <taxon>Diversisporales</taxon>
        <taxon>Gigasporaceae</taxon>
        <taxon>Gigaspora</taxon>
    </lineage>
</organism>
<keyword evidence="4" id="KW-1185">Reference proteome</keyword>
<dbReference type="Pfam" id="PF00505">
    <property type="entry name" value="HMG_box"/>
    <property type="match status" value="1"/>
</dbReference>
<dbReference type="Proteomes" id="UP000266673">
    <property type="component" value="Unassembled WGS sequence"/>
</dbReference>
<evidence type="ECO:0000256" key="1">
    <source>
        <dbReference type="SAM" id="Coils"/>
    </source>
</evidence>
<comment type="caution">
    <text evidence="3">The sequence shown here is derived from an EMBL/GenBank/DDBJ whole genome shotgun (WGS) entry which is preliminary data.</text>
</comment>
<dbReference type="SUPFAM" id="SSF47095">
    <property type="entry name" value="HMG-box"/>
    <property type="match status" value="1"/>
</dbReference>
<dbReference type="Gene3D" id="1.10.30.10">
    <property type="entry name" value="High mobility group box domain"/>
    <property type="match status" value="1"/>
</dbReference>
<dbReference type="EMBL" id="QKWP01000488">
    <property type="protein sequence ID" value="RIB19208.1"/>
    <property type="molecule type" value="Genomic_DNA"/>
</dbReference>
<proteinExistence type="predicted"/>
<evidence type="ECO:0000313" key="4">
    <source>
        <dbReference type="Proteomes" id="UP000266673"/>
    </source>
</evidence>
<accession>A0A397VBW5</accession>
<dbReference type="InterPro" id="IPR009071">
    <property type="entry name" value="HMG_box_dom"/>
</dbReference>
<feature type="coiled-coil region" evidence="1">
    <location>
        <begin position="28"/>
        <end position="55"/>
    </location>
</feature>
<evidence type="ECO:0000313" key="3">
    <source>
        <dbReference type="EMBL" id="RIB19208.1"/>
    </source>
</evidence>
<evidence type="ECO:0000259" key="2">
    <source>
        <dbReference type="Pfam" id="PF00505"/>
    </source>
</evidence>
<name>A0A397VBW5_9GLOM</name>
<feature type="domain" description="HMG box" evidence="2">
    <location>
        <begin position="3"/>
        <end position="50"/>
    </location>
</feature>
<dbReference type="OrthoDB" id="2392544at2759"/>
<dbReference type="AlphaFoldDB" id="A0A397VBW5"/>
<protein>
    <recommendedName>
        <fullName evidence="2">HMG box domain-containing protein</fullName>
    </recommendedName>
</protein>